<sequence length="96" mass="10616">MEAVEINGRGLIDPPIYRAAAQSHCDVVWLSLQQGTRLNINEGTIASHDTALCIAVRVGDARMVQKFPRLHDQIDFNVQIRCFKNSLTLAVRGGDV</sequence>
<dbReference type="Proteomes" id="UP001152646">
    <property type="component" value="Unassembled WGS sequence"/>
</dbReference>
<accession>A0A9W4I1Y1</accession>
<gene>
    <name evidence="1" type="ORF">PSALAMII_LOCUS21</name>
</gene>
<evidence type="ECO:0000313" key="1">
    <source>
        <dbReference type="EMBL" id="CAG8217719.1"/>
    </source>
</evidence>
<evidence type="ECO:0000313" key="2">
    <source>
        <dbReference type="Proteomes" id="UP001152646"/>
    </source>
</evidence>
<protein>
    <submittedName>
        <fullName evidence="1">Uncharacterized protein</fullName>
    </submittedName>
</protein>
<dbReference type="AlphaFoldDB" id="A0A9W4I1Y1"/>
<dbReference type="EMBL" id="CAJVPA010000003">
    <property type="protein sequence ID" value="CAG8217719.1"/>
    <property type="molecule type" value="Genomic_DNA"/>
</dbReference>
<proteinExistence type="predicted"/>
<dbReference type="Gene3D" id="1.25.40.20">
    <property type="entry name" value="Ankyrin repeat-containing domain"/>
    <property type="match status" value="1"/>
</dbReference>
<dbReference type="InterPro" id="IPR036770">
    <property type="entry name" value="Ankyrin_rpt-contain_sf"/>
</dbReference>
<name>A0A9W4I1Y1_9EURO</name>
<organism evidence="1 2">
    <name type="scientific">Penicillium salamii</name>
    <dbReference type="NCBI Taxonomy" id="1612424"/>
    <lineage>
        <taxon>Eukaryota</taxon>
        <taxon>Fungi</taxon>
        <taxon>Dikarya</taxon>
        <taxon>Ascomycota</taxon>
        <taxon>Pezizomycotina</taxon>
        <taxon>Eurotiomycetes</taxon>
        <taxon>Eurotiomycetidae</taxon>
        <taxon>Eurotiales</taxon>
        <taxon>Aspergillaceae</taxon>
        <taxon>Penicillium</taxon>
    </lineage>
</organism>
<dbReference type="SUPFAM" id="SSF48403">
    <property type="entry name" value="Ankyrin repeat"/>
    <property type="match status" value="1"/>
</dbReference>
<dbReference type="OrthoDB" id="64915at2759"/>
<comment type="caution">
    <text evidence="1">The sequence shown here is derived from an EMBL/GenBank/DDBJ whole genome shotgun (WGS) entry which is preliminary data.</text>
</comment>
<reference evidence="1" key="1">
    <citation type="submission" date="2021-07" db="EMBL/GenBank/DDBJ databases">
        <authorList>
            <person name="Branca A.L. A."/>
        </authorList>
    </citation>
    <scope>NUCLEOTIDE SEQUENCE</scope>
</reference>